<protein>
    <submittedName>
        <fullName evidence="1">Uncharacterized protein</fullName>
    </submittedName>
</protein>
<dbReference type="EMBL" id="JBJJXI010000029">
    <property type="protein sequence ID" value="KAL3403607.1"/>
    <property type="molecule type" value="Genomic_DNA"/>
</dbReference>
<organism evidence="1 2">
    <name type="scientific">Trichogramma kaykai</name>
    <dbReference type="NCBI Taxonomy" id="54128"/>
    <lineage>
        <taxon>Eukaryota</taxon>
        <taxon>Metazoa</taxon>
        <taxon>Ecdysozoa</taxon>
        <taxon>Arthropoda</taxon>
        <taxon>Hexapoda</taxon>
        <taxon>Insecta</taxon>
        <taxon>Pterygota</taxon>
        <taxon>Neoptera</taxon>
        <taxon>Endopterygota</taxon>
        <taxon>Hymenoptera</taxon>
        <taxon>Apocrita</taxon>
        <taxon>Proctotrupomorpha</taxon>
        <taxon>Chalcidoidea</taxon>
        <taxon>Trichogrammatidae</taxon>
        <taxon>Trichogramma</taxon>
    </lineage>
</organism>
<name>A0ABD2XEE6_9HYME</name>
<sequence>MSPNIKDVEKDADATNTAIIDEVSLCLGDLRENKAGQELHLINEVSQRVLEYLRLGFPKEEKKRDAGADPKETQGL</sequence>
<evidence type="ECO:0000313" key="2">
    <source>
        <dbReference type="Proteomes" id="UP001627154"/>
    </source>
</evidence>
<comment type="caution">
    <text evidence="1">The sequence shown here is derived from an EMBL/GenBank/DDBJ whole genome shotgun (WGS) entry which is preliminary data.</text>
</comment>
<evidence type="ECO:0000313" key="1">
    <source>
        <dbReference type="EMBL" id="KAL3403607.1"/>
    </source>
</evidence>
<proteinExistence type="predicted"/>
<accession>A0ABD2XEE6</accession>
<gene>
    <name evidence="1" type="ORF">TKK_003555</name>
</gene>
<dbReference type="AlphaFoldDB" id="A0ABD2XEE6"/>
<keyword evidence="2" id="KW-1185">Reference proteome</keyword>
<dbReference type="Proteomes" id="UP001627154">
    <property type="component" value="Unassembled WGS sequence"/>
</dbReference>
<reference evidence="1 2" key="1">
    <citation type="journal article" date="2024" name="bioRxiv">
        <title>A reference genome for Trichogramma kaykai: A tiny desert-dwelling parasitoid wasp with competing sex-ratio distorters.</title>
        <authorList>
            <person name="Culotta J."/>
            <person name="Lindsey A.R."/>
        </authorList>
    </citation>
    <scope>NUCLEOTIDE SEQUENCE [LARGE SCALE GENOMIC DNA]</scope>
    <source>
        <strain evidence="1 2">KSX58</strain>
    </source>
</reference>